<proteinExistence type="predicted"/>
<dbReference type="Proteomes" id="UP000278143">
    <property type="component" value="Unassembled WGS sequence"/>
</dbReference>
<dbReference type="InterPro" id="IPR015943">
    <property type="entry name" value="WD40/YVTN_repeat-like_dom_sf"/>
</dbReference>
<dbReference type="InterPro" id="IPR036322">
    <property type="entry name" value="WD40_repeat_dom_sf"/>
</dbReference>
<evidence type="ECO:0000313" key="2">
    <source>
        <dbReference type="Proteomes" id="UP000278143"/>
    </source>
</evidence>
<evidence type="ECO:0008006" key="3">
    <source>
        <dbReference type="Google" id="ProtNLM"/>
    </source>
</evidence>
<dbReference type="AlphaFoldDB" id="A0A4P9YV12"/>
<sequence length="339" mass="36947">MLRVACASLYIPWTCCYGPVSTRNLLQPSFASIKSISAIDLSPGEALFVVGGDMPSSSQPQLGVGYMNPLGEQRTKLEGHKATVTSLQFFPSGQGITSTAIVARGRNVLCEAREIATLVRYPCAINHIALVQDRLSTDTGTAEPPARLDPREVDTHDKIVVCAIDNGLLCGIQLGTRAKLFELAMPDHPHTPMTAVAMLDHWLMGGDSEGSLALFHVPTQQCKLVFRRNQTTISHIAVQKRMQEGRDALDAYRWWITTTDGQCYCVQLTMTTSSEKDGDDDDDAVSVNVVHELVGSELEGIVHLQLPIMPSSDDHAAKHQKIATVTADGILREYQVPLV</sequence>
<dbReference type="Gene3D" id="2.130.10.10">
    <property type="entry name" value="YVTN repeat-like/Quinoprotein amine dehydrogenase"/>
    <property type="match status" value="1"/>
</dbReference>
<gene>
    <name evidence="1" type="ORF">SYNPS1DRAFT_31627</name>
</gene>
<keyword evidence="2" id="KW-1185">Reference proteome</keyword>
<dbReference type="EMBL" id="KZ991726">
    <property type="protein sequence ID" value="RKP22740.1"/>
    <property type="molecule type" value="Genomic_DNA"/>
</dbReference>
<accession>A0A4P9YV12</accession>
<organism evidence="1 2">
    <name type="scientific">Syncephalis pseudoplumigaleata</name>
    <dbReference type="NCBI Taxonomy" id="1712513"/>
    <lineage>
        <taxon>Eukaryota</taxon>
        <taxon>Fungi</taxon>
        <taxon>Fungi incertae sedis</taxon>
        <taxon>Zoopagomycota</taxon>
        <taxon>Zoopagomycotina</taxon>
        <taxon>Zoopagomycetes</taxon>
        <taxon>Zoopagales</taxon>
        <taxon>Piptocephalidaceae</taxon>
        <taxon>Syncephalis</taxon>
    </lineage>
</organism>
<dbReference type="SUPFAM" id="SSF50978">
    <property type="entry name" value="WD40 repeat-like"/>
    <property type="match status" value="1"/>
</dbReference>
<protein>
    <recommendedName>
        <fullName evidence="3">Cleavage/polyadenylation specificity factor A subunit N-terminal domain-containing protein</fullName>
    </recommendedName>
</protein>
<dbReference type="OrthoDB" id="10257301at2759"/>
<reference evidence="2" key="1">
    <citation type="journal article" date="2018" name="Nat. Microbiol.">
        <title>Leveraging single-cell genomics to expand the fungal tree of life.</title>
        <authorList>
            <person name="Ahrendt S.R."/>
            <person name="Quandt C.A."/>
            <person name="Ciobanu D."/>
            <person name="Clum A."/>
            <person name="Salamov A."/>
            <person name="Andreopoulos B."/>
            <person name="Cheng J.F."/>
            <person name="Woyke T."/>
            <person name="Pelin A."/>
            <person name="Henrissat B."/>
            <person name="Reynolds N.K."/>
            <person name="Benny G.L."/>
            <person name="Smith M.E."/>
            <person name="James T.Y."/>
            <person name="Grigoriev I.V."/>
        </authorList>
    </citation>
    <scope>NUCLEOTIDE SEQUENCE [LARGE SCALE GENOMIC DNA]</scope>
    <source>
        <strain evidence="2">Benny S71-1</strain>
    </source>
</reference>
<name>A0A4P9YV12_9FUNG</name>
<evidence type="ECO:0000313" key="1">
    <source>
        <dbReference type="EMBL" id="RKP22740.1"/>
    </source>
</evidence>